<dbReference type="GO" id="GO:0032259">
    <property type="term" value="P:methylation"/>
    <property type="evidence" value="ECO:0007669"/>
    <property type="project" value="UniProtKB-KW"/>
</dbReference>
<organism evidence="6 7">
    <name type="scientific">Rhodoplanes tepidamans</name>
    <name type="common">Rhodoplanes cryptolactis</name>
    <dbReference type="NCBI Taxonomy" id="200616"/>
    <lineage>
        <taxon>Bacteria</taxon>
        <taxon>Pseudomonadati</taxon>
        <taxon>Pseudomonadota</taxon>
        <taxon>Alphaproteobacteria</taxon>
        <taxon>Hyphomicrobiales</taxon>
        <taxon>Nitrobacteraceae</taxon>
        <taxon>Rhodoplanes</taxon>
    </lineage>
</organism>
<accession>A0ABT5JIG6</accession>
<keyword evidence="1 6" id="KW-0489">Methyltransferase</keyword>
<dbReference type="EMBL" id="JAQQLI010000075">
    <property type="protein sequence ID" value="MDC7789493.1"/>
    <property type="molecule type" value="Genomic_DNA"/>
</dbReference>
<feature type="signal peptide" evidence="4">
    <location>
        <begin position="1"/>
        <end position="26"/>
    </location>
</feature>
<sequence length="189" mass="20803">MLQFVRPLVRASAAAAVTAAITVSAAAQTTTGARPDVHYVPTPEPVVERMLELADPKPGELLMDLGSGDGRIPITAVKKYGVRAIGIDIDPVRISEAKANAREAGVEDKVEFRQENLFEADIAKADIVTLYLLESLNLRLRPRLLAELKPGTRIVSHSFSMGDWAPDRRETVDGRQVYFWTVPEKRAQQ</sequence>
<dbReference type="CDD" id="cd02440">
    <property type="entry name" value="AdoMet_MTases"/>
    <property type="match status" value="1"/>
</dbReference>
<reference evidence="6" key="1">
    <citation type="journal article" date="2023" name="Microbiol Resour">
        <title>Genome Sequences of Rhodoplanes serenus and Two Thermotolerant Strains, Rhodoplanes tepidamans and 'Rhodoplanes cryptolactis,' Further Refine the Genus.</title>
        <authorList>
            <person name="Rayyan A.A."/>
            <person name="Kyndt J.A."/>
        </authorList>
    </citation>
    <scope>NUCLEOTIDE SEQUENCE</scope>
    <source>
        <strain evidence="6">DSM 9987</strain>
    </source>
</reference>
<dbReference type="PANTHER" id="PTHR13610:SF11">
    <property type="entry name" value="METHYLTRANSFERASE DOMAIN-CONTAINING PROTEIN"/>
    <property type="match status" value="1"/>
</dbReference>
<gene>
    <name evidence="6" type="ORF">PQJ73_27755</name>
</gene>
<evidence type="ECO:0000256" key="2">
    <source>
        <dbReference type="ARBA" id="ARBA00022679"/>
    </source>
</evidence>
<dbReference type="InterPro" id="IPR026170">
    <property type="entry name" value="FAM173A/B"/>
</dbReference>
<evidence type="ECO:0000259" key="5">
    <source>
        <dbReference type="Pfam" id="PF13847"/>
    </source>
</evidence>
<reference evidence="6" key="2">
    <citation type="submission" date="2023-02" db="EMBL/GenBank/DDBJ databases">
        <authorList>
            <person name="Rayyan A."/>
            <person name="Meyer T."/>
            <person name="Kyndt J.A."/>
        </authorList>
    </citation>
    <scope>NUCLEOTIDE SEQUENCE</scope>
    <source>
        <strain evidence="6">DSM 9987</strain>
    </source>
</reference>
<feature type="domain" description="Methyltransferase" evidence="5">
    <location>
        <begin position="59"/>
        <end position="130"/>
    </location>
</feature>
<dbReference type="PANTHER" id="PTHR13610">
    <property type="entry name" value="METHYLTRANSFERASE DOMAIN-CONTAINING PROTEIN"/>
    <property type="match status" value="1"/>
</dbReference>
<dbReference type="RefSeq" id="WP_272780314.1">
    <property type="nucleotide sequence ID" value="NZ_JAQQLI010000075.1"/>
</dbReference>
<comment type="caution">
    <text evidence="6">The sequence shown here is derived from an EMBL/GenBank/DDBJ whole genome shotgun (WGS) entry which is preliminary data.</text>
</comment>
<evidence type="ECO:0000313" key="7">
    <source>
        <dbReference type="Proteomes" id="UP001165652"/>
    </source>
</evidence>
<dbReference type="Proteomes" id="UP001165652">
    <property type="component" value="Unassembled WGS sequence"/>
</dbReference>
<proteinExistence type="predicted"/>
<dbReference type="Gene3D" id="3.40.50.150">
    <property type="entry name" value="Vaccinia Virus protein VP39"/>
    <property type="match status" value="1"/>
</dbReference>
<dbReference type="InterPro" id="IPR025714">
    <property type="entry name" value="Methyltranfer_dom"/>
</dbReference>
<keyword evidence="4" id="KW-0732">Signal</keyword>
<keyword evidence="7" id="KW-1185">Reference proteome</keyword>
<evidence type="ECO:0000256" key="1">
    <source>
        <dbReference type="ARBA" id="ARBA00022603"/>
    </source>
</evidence>
<evidence type="ECO:0000256" key="4">
    <source>
        <dbReference type="SAM" id="SignalP"/>
    </source>
</evidence>
<dbReference type="Pfam" id="PF13847">
    <property type="entry name" value="Methyltransf_31"/>
    <property type="match status" value="1"/>
</dbReference>
<feature type="chain" id="PRO_5046233106" evidence="4">
    <location>
        <begin position="27"/>
        <end position="189"/>
    </location>
</feature>
<evidence type="ECO:0000313" key="6">
    <source>
        <dbReference type="EMBL" id="MDC7789493.1"/>
    </source>
</evidence>
<keyword evidence="3" id="KW-0949">S-adenosyl-L-methionine</keyword>
<protein>
    <submittedName>
        <fullName evidence="6">Methyltransferase domain-containing protein</fullName>
    </submittedName>
</protein>
<keyword evidence="2" id="KW-0808">Transferase</keyword>
<dbReference type="SUPFAM" id="SSF53335">
    <property type="entry name" value="S-adenosyl-L-methionine-dependent methyltransferases"/>
    <property type="match status" value="1"/>
</dbReference>
<dbReference type="InterPro" id="IPR029063">
    <property type="entry name" value="SAM-dependent_MTases_sf"/>
</dbReference>
<name>A0ABT5JIG6_RHOTP</name>
<evidence type="ECO:0000256" key="3">
    <source>
        <dbReference type="ARBA" id="ARBA00022691"/>
    </source>
</evidence>
<dbReference type="GO" id="GO:0008168">
    <property type="term" value="F:methyltransferase activity"/>
    <property type="evidence" value="ECO:0007669"/>
    <property type="project" value="UniProtKB-KW"/>
</dbReference>